<reference evidence="5 6" key="1">
    <citation type="submission" date="2014-05" db="EMBL/GenBank/DDBJ databases">
        <title>Draft genome sequence of Amycolatopsis rifamycinica DSM 46095.</title>
        <authorList>
            <person name="Lal R."/>
            <person name="Saxena A."/>
            <person name="Kumari R."/>
            <person name="Mukherjee U."/>
            <person name="Singh P."/>
            <person name="Sangwan N."/>
            <person name="Mahato N.K."/>
        </authorList>
    </citation>
    <scope>NUCLEOTIDE SEQUENCE [LARGE SCALE GENOMIC DNA]</scope>
    <source>
        <strain evidence="5 6">DSM 46095</strain>
    </source>
</reference>
<protein>
    <submittedName>
        <fullName evidence="5">Universal stress protein</fullName>
    </submittedName>
</protein>
<evidence type="ECO:0000259" key="4">
    <source>
        <dbReference type="Pfam" id="PF00582"/>
    </source>
</evidence>
<dbReference type="PRINTS" id="PR01438">
    <property type="entry name" value="UNVRSLSTRESS"/>
</dbReference>
<keyword evidence="3" id="KW-0067">ATP-binding</keyword>
<feature type="domain" description="UspA" evidence="4">
    <location>
        <begin position="159"/>
        <end position="296"/>
    </location>
</feature>
<dbReference type="InterPro" id="IPR014729">
    <property type="entry name" value="Rossmann-like_a/b/a_fold"/>
</dbReference>
<dbReference type="GO" id="GO:0005524">
    <property type="term" value="F:ATP binding"/>
    <property type="evidence" value="ECO:0007669"/>
    <property type="project" value="UniProtKB-KW"/>
</dbReference>
<dbReference type="EMBL" id="JMQI01000027">
    <property type="protein sequence ID" value="KDN21531.1"/>
    <property type="molecule type" value="Genomic_DNA"/>
</dbReference>
<evidence type="ECO:0000256" key="2">
    <source>
        <dbReference type="ARBA" id="ARBA00022741"/>
    </source>
</evidence>
<dbReference type="Gene3D" id="3.40.50.620">
    <property type="entry name" value="HUPs"/>
    <property type="match status" value="2"/>
</dbReference>
<dbReference type="PANTHER" id="PTHR46268">
    <property type="entry name" value="STRESS RESPONSE PROTEIN NHAX"/>
    <property type="match status" value="1"/>
</dbReference>
<dbReference type="eggNOG" id="COG0589">
    <property type="taxonomic scope" value="Bacteria"/>
</dbReference>
<evidence type="ECO:0000256" key="3">
    <source>
        <dbReference type="ARBA" id="ARBA00022840"/>
    </source>
</evidence>
<dbReference type="InterPro" id="IPR006015">
    <property type="entry name" value="Universal_stress_UspA"/>
</dbReference>
<dbReference type="PANTHER" id="PTHR46268:SF27">
    <property type="entry name" value="UNIVERSAL STRESS PROTEIN RV2623"/>
    <property type="match status" value="1"/>
</dbReference>
<proteinExistence type="inferred from homology"/>
<dbReference type="Proteomes" id="UP000027345">
    <property type="component" value="Unassembled WGS sequence"/>
</dbReference>
<dbReference type="InterPro" id="IPR006016">
    <property type="entry name" value="UspA"/>
</dbReference>
<comment type="similarity">
    <text evidence="1">Belongs to the universal stress protein A family.</text>
</comment>
<comment type="caution">
    <text evidence="5">The sequence shown here is derived from an EMBL/GenBank/DDBJ whole genome shotgun (WGS) entry which is preliminary data.</text>
</comment>
<evidence type="ECO:0000256" key="1">
    <source>
        <dbReference type="ARBA" id="ARBA00008791"/>
    </source>
</evidence>
<sequence length="301" mass="31456">MSTTEPRITVGVDGSAGSTAAVAWAADIASRRHLQLKIVHGLQVAGLYYGGGMTGLGAATLFEAVQADGERAIAEACALAASIDKDLAVVTELPNDPPVPMLIEESRHARMLVVGRTGSGGFADMLVGGTAASVVSHAHCPVAVVRGRREPAVVPETGPVVVGVDGSPNSEQAIGVAFEEASLRGVPLVAVHAWNDVTYEDTRGTARILTQPESLEEGEQRLLTERLAGWQEKYPDVEIGRNLVRDRPRHALLEESGTAQLIVVGSRGRGGFTGMLLGSTSQALVQHAGCPVLVVRPEVAK</sequence>
<feature type="domain" description="UspA" evidence="4">
    <location>
        <begin position="7"/>
        <end position="146"/>
    </location>
</feature>
<dbReference type="RefSeq" id="WP_043780045.1">
    <property type="nucleotide sequence ID" value="NZ_JMQI01000027.1"/>
</dbReference>
<name>A0A066U244_9PSEU</name>
<keyword evidence="6" id="KW-1185">Reference proteome</keyword>
<dbReference type="Pfam" id="PF00582">
    <property type="entry name" value="Usp"/>
    <property type="match status" value="2"/>
</dbReference>
<evidence type="ECO:0000313" key="5">
    <source>
        <dbReference type="EMBL" id="KDN21531.1"/>
    </source>
</evidence>
<dbReference type="SUPFAM" id="SSF52402">
    <property type="entry name" value="Adenine nucleotide alpha hydrolases-like"/>
    <property type="match status" value="2"/>
</dbReference>
<accession>A0A066U244</accession>
<dbReference type="OrthoDB" id="3404132at2"/>
<evidence type="ECO:0000313" key="6">
    <source>
        <dbReference type="Proteomes" id="UP000027345"/>
    </source>
</evidence>
<dbReference type="AlphaFoldDB" id="A0A066U244"/>
<gene>
    <name evidence="5" type="ORF">DV20_13690</name>
</gene>
<organism evidence="5 6">
    <name type="scientific">Amycolatopsis rifamycinica</name>
    <dbReference type="NCBI Taxonomy" id="287986"/>
    <lineage>
        <taxon>Bacteria</taxon>
        <taxon>Bacillati</taxon>
        <taxon>Actinomycetota</taxon>
        <taxon>Actinomycetes</taxon>
        <taxon>Pseudonocardiales</taxon>
        <taxon>Pseudonocardiaceae</taxon>
        <taxon>Amycolatopsis</taxon>
    </lineage>
</organism>
<dbReference type="STRING" id="287986.DV20_13690"/>
<keyword evidence="2" id="KW-0547">Nucleotide-binding</keyword>